<dbReference type="GO" id="GO:0005634">
    <property type="term" value="C:nucleus"/>
    <property type="evidence" value="ECO:0007669"/>
    <property type="project" value="TreeGrafter"/>
</dbReference>
<dbReference type="GO" id="GO:0003723">
    <property type="term" value="F:RNA binding"/>
    <property type="evidence" value="ECO:0007669"/>
    <property type="project" value="TreeGrafter"/>
</dbReference>
<dbReference type="PANTHER" id="PTHR11223:SF3">
    <property type="entry name" value="EXPORTIN-5"/>
    <property type="match status" value="1"/>
</dbReference>
<evidence type="ECO:0000259" key="2">
    <source>
        <dbReference type="Pfam" id="PF08389"/>
    </source>
</evidence>
<dbReference type="GO" id="GO:0006611">
    <property type="term" value="P:protein export from nucleus"/>
    <property type="evidence" value="ECO:0007669"/>
    <property type="project" value="InterPro"/>
</dbReference>
<dbReference type="InterPro" id="IPR045478">
    <property type="entry name" value="Exportin-5_C"/>
</dbReference>
<feature type="domain" description="Exportin-1/Importin-beta-like" evidence="2">
    <location>
        <begin position="142"/>
        <end position="328"/>
    </location>
</feature>
<dbReference type="InterPro" id="IPR045065">
    <property type="entry name" value="XPO1/5"/>
</dbReference>
<dbReference type="PANTHER" id="PTHR11223">
    <property type="entry name" value="EXPORTIN 1/5"/>
    <property type="match status" value="1"/>
</dbReference>
<protein>
    <submittedName>
        <fullName evidence="4">Exportin</fullName>
    </submittedName>
</protein>
<feature type="compositionally biased region" description="Polar residues" evidence="1">
    <location>
        <begin position="1247"/>
        <end position="1262"/>
    </location>
</feature>
<evidence type="ECO:0000256" key="1">
    <source>
        <dbReference type="SAM" id="MobiDB-lite"/>
    </source>
</evidence>
<feature type="region of interest" description="Disordered" evidence="1">
    <location>
        <begin position="1237"/>
        <end position="1282"/>
    </location>
</feature>
<dbReference type="InterPro" id="IPR016024">
    <property type="entry name" value="ARM-type_fold"/>
</dbReference>
<evidence type="ECO:0000313" key="5">
    <source>
        <dbReference type="Proteomes" id="UP000316726"/>
    </source>
</evidence>
<dbReference type="GO" id="GO:0005049">
    <property type="term" value="F:nuclear export signal receptor activity"/>
    <property type="evidence" value="ECO:0007669"/>
    <property type="project" value="InterPro"/>
</dbReference>
<dbReference type="GO" id="GO:0006405">
    <property type="term" value="P:RNA export from nucleus"/>
    <property type="evidence" value="ECO:0007669"/>
    <property type="project" value="TreeGrafter"/>
</dbReference>
<name>A0A5B8N0F6_9CHLO</name>
<proteinExistence type="predicted"/>
<evidence type="ECO:0000259" key="3">
    <source>
        <dbReference type="Pfam" id="PF19273"/>
    </source>
</evidence>
<dbReference type="STRING" id="1764295.A0A5B8N0F6"/>
<dbReference type="Pfam" id="PF08389">
    <property type="entry name" value="Xpo1"/>
    <property type="match status" value="1"/>
</dbReference>
<reference evidence="4 5" key="1">
    <citation type="submission" date="2018-07" db="EMBL/GenBank/DDBJ databases">
        <title>The complete nuclear genome of the prasinophyte Chloropicon primus (CCMP1205).</title>
        <authorList>
            <person name="Pombert J.-F."/>
            <person name="Otis C."/>
            <person name="Turmel M."/>
            <person name="Lemieux C."/>
        </authorList>
    </citation>
    <scope>NUCLEOTIDE SEQUENCE [LARGE SCALE GENOMIC DNA]</scope>
    <source>
        <strain evidence="4 5">CCMP1205</strain>
    </source>
</reference>
<feature type="compositionally biased region" description="Polar residues" evidence="1">
    <location>
        <begin position="1269"/>
        <end position="1282"/>
    </location>
</feature>
<dbReference type="GO" id="GO:0005737">
    <property type="term" value="C:cytoplasm"/>
    <property type="evidence" value="ECO:0007669"/>
    <property type="project" value="TreeGrafter"/>
</dbReference>
<sequence>MMMMGGGMDQHQEVLLAVEVVSDPLQHPEVRLRAQNVIDQVKGIASGSSEATTTTTTGLGMPADDASSLAQSLLGLCACLLSSQPPSKAYLEKKLFGISLLQQLVTQQWTDLSEELKQKTTMFIVECCRSLCVSPEAPTYAVKSKLAVLFADMARYMSTDPSVITQQTQTQGEFDPSKSSSPLVSNNAIKTNVLPEITTWPGTRGVELACLVLRWLPEGTTGTVVEALPAKRKRLLLKVLHAALPEMMGFAYQALEKYYQALCQGESQKDCSQAQAEEYKHVVEATLAMALAYAEWAPITLLHQSGIVNACGILMRDKRFRDAACDVLRQQSACKLKPIFSEDSRTQVVQQVSSAATVETDIENAKMAARAMFEAFSGPCGECLGQEYLSLGLENIEFGTLLCETMVIWGKNHVKLLEGSEHLNLYLRMVIAFMQHPNINIALITVDFWIFLVRESLVGDTSEAAAKRHLLRIPEGFLSALLDVVVSRLQKPVLESLDDFPAEYYDSAKDFQEKSAQMRQRLVGIARNIAKSAPEEVFRVCLGNLEKIFVQIQQNPDQKGIDIALEAATHFLFVATGSANSSVVGQSPSLEALLAKLLNFPLAAMARHAPIIMQFVKCLEAIGGHSHRVVPVVQCLFSILRSDEGVGSVSEDKHASRQQAATTVLVLASREEAGPALFQHITGLMEQTQEMWGKRCIRAGERNALYEAILVVSSSVGYEQQQKTLEWIWSETCQHFNAPGWQESTLSDGLSLLRSVGIKQCACVANDPSFDSVKAGKERLEIYHGIQLIERLARRLLKIKKTKGGEALLAIVPHFKWTIPVMVRLLRCLHFLACPEGRKLLGPCESVLELGEVERAFILGMTPHGVSPAMFVSVTAGGAYVPTSSSSIGMENDSLESLRVFVRGMRDSAYQFLGTVSEVKVEDNNVAASMGFKSFFDTMGSALNEFYALIMENIESQDEKTTRMLIRGFVCPMVKSCPQHCWRQWLGTILPPFLHHMHTRLTANWHSFLTGQRMTMNRGATVQQQQLASASGISTEHGEEMLKETSLRELTREHLSLILVIATGDEMGHTYFHNKKKGKLASPPSATIFQWLVAECTQAASSLLATTVASLTWPDTDTGMKAIRACRIALGLTEKSAGSLGSLQSFIAKEMFTACMSCLTLPSHADFQAEILLVLRDIITKHSLLVSPVLLSLPNIDQGVLDSFHQAMAMKNSEKDQRNLVRKLLLRSGGAELKALAKQHSPGSKIPQLQSSDFGSRSNKNQARPLLDTVSTSEQSPLQNLF</sequence>
<dbReference type="Gene3D" id="1.25.10.10">
    <property type="entry name" value="Leucine-rich Repeat Variant"/>
    <property type="match status" value="1"/>
</dbReference>
<accession>A0A5B8N0F6</accession>
<dbReference type="Proteomes" id="UP000316726">
    <property type="component" value="Chromosome 16"/>
</dbReference>
<evidence type="ECO:0000313" key="4">
    <source>
        <dbReference type="EMBL" id="QDZ25260.1"/>
    </source>
</evidence>
<dbReference type="InterPro" id="IPR011989">
    <property type="entry name" value="ARM-like"/>
</dbReference>
<dbReference type="EMBL" id="CP031049">
    <property type="protein sequence ID" value="QDZ25260.1"/>
    <property type="molecule type" value="Genomic_DNA"/>
</dbReference>
<dbReference type="GO" id="GO:0042565">
    <property type="term" value="C:RNA nuclear export complex"/>
    <property type="evidence" value="ECO:0007669"/>
    <property type="project" value="TreeGrafter"/>
</dbReference>
<keyword evidence="5" id="KW-1185">Reference proteome</keyword>
<organism evidence="4 5">
    <name type="scientific">Chloropicon primus</name>
    <dbReference type="NCBI Taxonomy" id="1764295"/>
    <lineage>
        <taxon>Eukaryota</taxon>
        <taxon>Viridiplantae</taxon>
        <taxon>Chlorophyta</taxon>
        <taxon>Chloropicophyceae</taxon>
        <taxon>Chloropicales</taxon>
        <taxon>Chloropicaceae</taxon>
        <taxon>Chloropicon</taxon>
    </lineage>
</organism>
<dbReference type="InterPro" id="IPR013598">
    <property type="entry name" value="Exportin-1/Importin-b-like"/>
</dbReference>
<gene>
    <name evidence="4" type="ORF">A3770_16p77780</name>
</gene>
<dbReference type="OrthoDB" id="507337at2759"/>
<dbReference type="SUPFAM" id="SSF48371">
    <property type="entry name" value="ARM repeat"/>
    <property type="match status" value="1"/>
</dbReference>
<feature type="domain" description="Exportin-5 C-terminal" evidence="3">
    <location>
        <begin position="396"/>
        <end position="1239"/>
    </location>
</feature>
<dbReference type="Pfam" id="PF19273">
    <property type="entry name" value="Exportin-5"/>
    <property type="match status" value="1"/>
</dbReference>